<evidence type="ECO:0000313" key="3">
    <source>
        <dbReference type="Proteomes" id="UP000484988"/>
    </source>
</evidence>
<keyword evidence="3" id="KW-1185">Reference proteome</keyword>
<sequence>MRAHPGRDEPESTAGGLHEAGGGRDGGAVPAKAGRFIGVRGYAGCDPAPGNTSPGTHAYHMTAR</sequence>
<evidence type="ECO:0000256" key="1">
    <source>
        <dbReference type="SAM" id="MobiDB-lite"/>
    </source>
</evidence>
<gene>
    <name evidence="2" type="ORF">SCWH03_06130</name>
</gene>
<feature type="region of interest" description="Disordered" evidence="1">
    <location>
        <begin position="1"/>
        <end position="29"/>
    </location>
</feature>
<name>A0A6A0AN49_9ACTN</name>
<accession>A0A6A0AN49</accession>
<dbReference type="AlphaFoldDB" id="A0A6A0AN49"/>
<feature type="region of interest" description="Disordered" evidence="1">
    <location>
        <begin position="45"/>
        <end position="64"/>
    </location>
</feature>
<comment type="caution">
    <text evidence="2">The sequence shown here is derived from an EMBL/GenBank/DDBJ whole genome shotgun (WGS) entry which is preliminary data.</text>
</comment>
<dbReference type="RefSeq" id="WP_173261250.1">
    <property type="nucleotide sequence ID" value="NZ_BLLG01000001.1"/>
</dbReference>
<organism evidence="2 3">
    <name type="scientific">Streptomyces pacificus</name>
    <dbReference type="NCBI Taxonomy" id="2705029"/>
    <lineage>
        <taxon>Bacteria</taxon>
        <taxon>Bacillati</taxon>
        <taxon>Actinomycetota</taxon>
        <taxon>Actinomycetes</taxon>
        <taxon>Kitasatosporales</taxon>
        <taxon>Streptomycetaceae</taxon>
        <taxon>Streptomyces</taxon>
    </lineage>
</organism>
<evidence type="ECO:0000313" key="2">
    <source>
        <dbReference type="EMBL" id="GFH34399.1"/>
    </source>
</evidence>
<proteinExistence type="predicted"/>
<reference evidence="2 3" key="1">
    <citation type="submission" date="2020-02" db="EMBL/GenBank/DDBJ databases">
        <title>Whole Genome Shotgun Sequence of Streptomyces sp. strain CWH03.</title>
        <authorList>
            <person name="Dohra H."/>
            <person name="Kodani S."/>
            <person name="Yamamura H."/>
        </authorList>
    </citation>
    <scope>NUCLEOTIDE SEQUENCE [LARGE SCALE GENOMIC DNA]</scope>
    <source>
        <strain evidence="2 3">CWH03</strain>
    </source>
</reference>
<feature type="compositionally biased region" description="Basic and acidic residues" evidence="1">
    <location>
        <begin position="1"/>
        <end position="10"/>
    </location>
</feature>
<protein>
    <submittedName>
        <fullName evidence="2">Uncharacterized protein</fullName>
    </submittedName>
</protein>
<dbReference type="EMBL" id="BLLG01000001">
    <property type="protein sequence ID" value="GFH34399.1"/>
    <property type="molecule type" value="Genomic_DNA"/>
</dbReference>
<dbReference type="Proteomes" id="UP000484988">
    <property type="component" value="Unassembled WGS sequence"/>
</dbReference>